<gene>
    <name evidence="2" type="ORF">EDC56_2669</name>
</gene>
<evidence type="ECO:0000256" key="1">
    <source>
        <dbReference type="SAM" id="SignalP"/>
    </source>
</evidence>
<dbReference type="NCBIfam" id="TIGR03352">
    <property type="entry name" value="VI_chp_3"/>
    <property type="match status" value="1"/>
</dbReference>
<dbReference type="Gene3D" id="2.60.40.4150">
    <property type="entry name" value="Type VI secretion system, lipoprotein SciN"/>
    <property type="match status" value="1"/>
</dbReference>
<dbReference type="Proteomes" id="UP000275394">
    <property type="component" value="Unassembled WGS sequence"/>
</dbReference>
<evidence type="ECO:0000313" key="3">
    <source>
        <dbReference type="Proteomes" id="UP000275394"/>
    </source>
</evidence>
<dbReference type="InterPro" id="IPR017734">
    <property type="entry name" value="T6SS_SciN"/>
</dbReference>
<dbReference type="Pfam" id="PF12790">
    <property type="entry name" value="T6SS-SciN"/>
    <property type="match status" value="1"/>
</dbReference>
<dbReference type="EMBL" id="RKHR01000005">
    <property type="protein sequence ID" value="ROS00035.1"/>
    <property type="molecule type" value="Genomic_DNA"/>
</dbReference>
<evidence type="ECO:0000313" key="2">
    <source>
        <dbReference type="EMBL" id="ROS00035.1"/>
    </source>
</evidence>
<organism evidence="2 3">
    <name type="scientific">Sinobacterium caligoides</name>
    <dbReference type="NCBI Taxonomy" id="933926"/>
    <lineage>
        <taxon>Bacteria</taxon>
        <taxon>Pseudomonadati</taxon>
        <taxon>Pseudomonadota</taxon>
        <taxon>Gammaproteobacteria</taxon>
        <taxon>Cellvibrionales</taxon>
        <taxon>Spongiibacteraceae</taxon>
        <taxon>Sinobacterium</taxon>
    </lineage>
</organism>
<dbReference type="AlphaFoldDB" id="A0A3N2DL12"/>
<dbReference type="PANTHER" id="PTHR37625:SF4">
    <property type="entry name" value="OUTER MEMBRANE LIPOPROTEIN"/>
    <property type="match status" value="1"/>
</dbReference>
<keyword evidence="3" id="KW-1185">Reference proteome</keyword>
<reference evidence="2 3" key="1">
    <citation type="submission" date="2018-11" db="EMBL/GenBank/DDBJ databases">
        <title>Genomic Encyclopedia of Type Strains, Phase IV (KMG-IV): sequencing the most valuable type-strain genomes for metagenomic binning, comparative biology and taxonomic classification.</title>
        <authorList>
            <person name="Goeker M."/>
        </authorList>
    </citation>
    <scope>NUCLEOTIDE SEQUENCE [LARGE SCALE GENOMIC DNA]</scope>
    <source>
        <strain evidence="2 3">DSM 100316</strain>
    </source>
</reference>
<sequence length="156" mass="17708">MKRLNILLAAILISLVTTSCTKTRSMLNLDTVASFEIEASDNLNPDHDGRASPLTLRIYKLSDNRQFSREEFIDLYRNANQLLGNDLIDTIVLKELVPGEQRVETIELSSEVRFLGILAEYSQYEKSRNVISVPIVAHSKNKFELLTQEDAIVLKK</sequence>
<dbReference type="InterPro" id="IPR038706">
    <property type="entry name" value="Type_VI_SciN-like_sf"/>
</dbReference>
<comment type="caution">
    <text evidence="2">The sequence shown here is derived from an EMBL/GenBank/DDBJ whole genome shotgun (WGS) entry which is preliminary data.</text>
</comment>
<feature type="signal peptide" evidence="1">
    <location>
        <begin position="1"/>
        <end position="19"/>
    </location>
</feature>
<dbReference type="PANTHER" id="PTHR37625">
    <property type="entry name" value="OUTER MEMBRANE LIPOPROTEIN-RELATED"/>
    <property type="match status" value="1"/>
</dbReference>
<protein>
    <submittedName>
        <fullName evidence="2">Type VI secretion system protein VasD</fullName>
    </submittedName>
</protein>
<proteinExistence type="predicted"/>
<dbReference type="PROSITE" id="PS51257">
    <property type="entry name" value="PROKAR_LIPOPROTEIN"/>
    <property type="match status" value="1"/>
</dbReference>
<dbReference type="RefSeq" id="WP_162844195.1">
    <property type="nucleotide sequence ID" value="NZ_RKHR01000005.1"/>
</dbReference>
<accession>A0A3N2DL12</accession>
<name>A0A3N2DL12_9GAMM</name>
<feature type="chain" id="PRO_5018156065" evidence="1">
    <location>
        <begin position="20"/>
        <end position="156"/>
    </location>
</feature>
<keyword evidence="1" id="KW-0732">Signal</keyword>